<dbReference type="Proteomes" id="UP000294530">
    <property type="component" value="Unassembled WGS sequence"/>
</dbReference>
<dbReference type="EMBL" id="SHOA02000014">
    <property type="protein sequence ID" value="TDH66733.1"/>
    <property type="molecule type" value="Genomic_DNA"/>
</dbReference>
<feature type="transmembrane region" description="Helical" evidence="7">
    <location>
        <begin position="232"/>
        <end position="254"/>
    </location>
</feature>
<feature type="transmembrane region" description="Helical" evidence="7">
    <location>
        <begin position="793"/>
        <end position="811"/>
    </location>
</feature>
<feature type="transmembrane region" description="Helical" evidence="7">
    <location>
        <begin position="948"/>
        <end position="970"/>
    </location>
</feature>
<feature type="transmembrane region" description="Helical" evidence="7">
    <location>
        <begin position="1131"/>
        <end position="1155"/>
    </location>
</feature>
<feature type="transmembrane region" description="Helical" evidence="7">
    <location>
        <begin position="406"/>
        <end position="430"/>
    </location>
</feature>
<feature type="transmembrane region" description="Helical" evidence="7">
    <location>
        <begin position="344"/>
        <end position="362"/>
    </location>
</feature>
<name>A0A976IC59_BRELC</name>
<keyword evidence="3" id="KW-0813">Transport</keyword>
<evidence type="ECO:0000313" key="9">
    <source>
        <dbReference type="Proteomes" id="UP000294530"/>
    </source>
</evidence>
<reference evidence="8 9" key="1">
    <citation type="journal article" date="2021" name="Genome Biol.">
        <title>AFLAP: assembly-free linkage analysis pipeline using k-mers from genome sequencing data.</title>
        <authorList>
            <person name="Fletcher K."/>
            <person name="Zhang L."/>
            <person name="Gil J."/>
            <person name="Han R."/>
            <person name="Cavanaugh K."/>
            <person name="Michelmore R."/>
        </authorList>
    </citation>
    <scope>NUCLEOTIDE SEQUENCE [LARGE SCALE GENOMIC DNA]</scope>
    <source>
        <strain evidence="8 9">SF5</strain>
    </source>
</reference>
<feature type="transmembrane region" description="Helical" evidence="7">
    <location>
        <begin position="982"/>
        <end position="1003"/>
    </location>
</feature>
<comment type="subcellular location">
    <subcellularLocation>
        <location evidence="1">Membrane</location>
        <topology evidence="1">Multi-pass membrane protein</topology>
    </subcellularLocation>
</comment>
<feature type="transmembrane region" description="Helical" evidence="7">
    <location>
        <begin position="556"/>
        <end position="577"/>
    </location>
</feature>
<feature type="transmembrane region" description="Helical" evidence="7">
    <location>
        <begin position="266"/>
        <end position="286"/>
    </location>
</feature>
<comment type="caution">
    <text evidence="8">The sequence shown here is derived from an EMBL/GenBank/DDBJ whole genome shotgun (WGS) entry which is preliminary data.</text>
</comment>
<protein>
    <recommendedName>
        <fullName evidence="10">Transmembrane protein</fullName>
    </recommendedName>
</protein>
<keyword evidence="5 7" id="KW-1133">Transmembrane helix</keyword>
<keyword evidence="4 7" id="KW-0812">Transmembrane</keyword>
<evidence type="ECO:0000256" key="3">
    <source>
        <dbReference type="ARBA" id="ARBA00022448"/>
    </source>
</evidence>
<feature type="transmembrane region" description="Helical" evidence="7">
    <location>
        <begin position="157"/>
        <end position="175"/>
    </location>
</feature>
<evidence type="ECO:0000256" key="2">
    <source>
        <dbReference type="ARBA" id="ARBA00007015"/>
    </source>
</evidence>
<evidence type="ECO:0000313" key="8">
    <source>
        <dbReference type="EMBL" id="TDH66733.1"/>
    </source>
</evidence>
<feature type="transmembrane region" description="Helical" evidence="7">
    <location>
        <begin position="832"/>
        <end position="854"/>
    </location>
</feature>
<feature type="transmembrane region" description="Helical" evidence="7">
    <location>
        <begin position="374"/>
        <end position="394"/>
    </location>
</feature>
<comment type="similarity">
    <text evidence="2">Belongs to the major facilitator superfamily. Folate-biopterin transporter (TC 2.A.71) family.</text>
</comment>
<dbReference type="GeneID" id="94347139"/>
<proteinExistence type="inferred from homology"/>
<dbReference type="InterPro" id="IPR039309">
    <property type="entry name" value="BT1"/>
</dbReference>
<feature type="transmembrane region" description="Helical" evidence="7">
    <location>
        <begin position="670"/>
        <end position="695"/>
    </location>
</feature>
<feature type="transmembrane region" description="Helical" evidence="7">
    <location>
        <begin position="187"/>
        <end position="211"/>
    </location>
</feature>
<evidence type="ECO:0008006" key="10">
    <source>
        <dbReference type="Google" id="ProtNLM"/>
    </source>
</evidence>
<dbReference type="Pfam" id="PF03092">
    <property type="entry name" value="BT1"/>
    <property type="match status" value="3"/>
</dbReference>
<evidence type="ECO:0000256" key="6">
    <source>
        <dbReference type="ARBA" id="ARBA00023136"/>
    </source>
</evidence>
<organism evidence="8 9">
    <name type="scientific">Bremia lactucae</name>
    <name type="common">Lettuce downy mildew</name>
    <dbReference type="NCBI Taxonomy" id="4779"/>
    <lineage>
        <taxon>Eukaryota</taxon>
        <taxon>Sar</taxon>
        <taxon>Stramenopiles</taxon>
        <taxon>Oomycota</taxon>
        <taxon>Peronosporomycetes</taxon>
        <taxon>Peronosporales</taxon>
        <taxon>Peronosporaceae</taxon>
        <taxon>Bremia</taxon>
    </lineage>
</organism>
<dbReference type="Gene3D" id="1.20.1250.20">
    <property type="entry name" value="MFS general substrate transporter like domains"/>
    <property type="match status" value="2"/>
</dbReference>
<keyword evidence="9" id="KW-1185">Reference proteome</keyword>
<feature type="transmembrane region" description="Helical" evidence="7">
    <location>
        <begin position="1090"/>
        <end position="1111"/>
    </location>
</feature>
<feature type="transmembrane region" description="Helical" evidence="7">
    <location>
        <begin position="736"/>
        <end position="756"/>
    </location>
</feature>
<dbReference type="GO" id="GO:0016020">
    <property type="term" value="C:membrane"/>
    <property type="evidence" value="ECO:0007669"/>
    <property type="project" value="UniProtKB-SubCell"/>
</dbReference>
<dbReference type="PANTHER" id="PTHR31585:SF5">
    <property type="entry name" value="RNA-BINDING S4 DOMAIN-CONTAINING PROTEIN"/>
    <property type="match status" value="1"/>
</dbReference>
<dbReference type="InterPro" id="IPR036259">
    <property type="entry name" value="MFS_trans_sf"/>
</dbReference>
<evidence type="ECO:0000256" key="4">
    <source>
        <dbReference type="ARBA" id="ARBA00022692"/>
    </source>
</evidence>
<evidence type="ECO:0000256" key="1">
    <source>
        <dbReference type="ARBA" id="ARBA00004141"/>
    </source>
</evidence>
<dbReference type="OrthoDB" id="161593at2759"/>
<keyword evidence="6 7" id="KW-0472">Membrane</keyword>
<dbReference type="KEGG" id="blac:94347139"/>
<feature type="transmembrane region" description="Helical" evidence="7">
    <location>
        <begin position="866"/>
        <end position="890"/>
    </location>
</feature>
<evidence type="ECO:0000256" key="5">
    <source>
        <dbReference type="ARBA" id="ARBA00022989"/>
    </source>
</evidence>
<gene>
    <name evidence="8" type="ORF">CCR75_003372</name>
</gene>
<dbReference type="AlphaFoldDB" id="A0A976IC59"/>
<dbReference type="PANTHER" id="PTHR31585">
    <property type="entry name" value="FOLATE-BIOPTERIN TRANSPORTER 1, CHLOROPLASTIC"/>
    <property type="match status" value="1"/>
</dbReference>
<feature type="transmembrane region" description="Helical" evidence="7">
    <location>
        <begin position="515"/>
        <end position="536"/>
    </location>
</feature>
<accession>A0A976IC59</accession>
<dbReference type="RefSeq" id="XP_067816232.1">
    <property type="nucleotide sequence ID" value="XM_067961468.1"/>
</dbReference>
<feature type="transmembrane region" description="Helical" evidence="7">
    <location>
        <begin position="436"/>
        <end position="454"/>
    </location>
</feature>
<sequence>MASLSVSSGIWLKSCSSLSVASSSYALSLSIDSLPAEILGDPLVLQNSPCYIDPCVMRQRHEYRVYKLENNGALRPGGPVSLLTRKTIGLILHYVAIGALHGGFKCLTMPLFSNYLQLQHYQVRATVTVFNAIWPFKVFGGVVTDSVQMWHYRRKPYLIGGWCLCFASLLCLGLSDVPQFGETKTAWKYLLGMALSTIGYFAANVAADAIVVELAQREPFATRGHTQICAYVARNIGALVTSVFVTGAMNGLAYNGTFSWSLNPNQVVLVLAACSFVPCIGAIWLLHEDLTTQTVPLVSNEVSCPVASTRPQSRGVTLDVRQFNYRERCHLIWRLLQSRAMWQLLMFEFVASFCVTIKSNAVPVIETAWVNVTTWSKSVSLSVWTLAFIIGLLATRRYGLQKSWRYLYGVATIWVVGVDIVTVACTVFQVLRKRDFWLYMQVLAAPAVALRFIVQVLPIIELAPRGIEGTTYGLVITFRHLAIALGSVVYNAIGSYFAVHEEDVRFDSNATRMQVFVTYVIVWIIQLASLGFLKFLPRQKLEVQQLRYYGGYSTSAGWLVIGVLLSVLTLVTTTNMLSLFKSTSCLRVAGVRIKYHDLSDCFCSNYQIMLDRFRKLRGPRTFSFLPSIKHSHHDVDDEMYQSHQEDGRCDGALRDGVALTFRSAELYGLIAQYAAVGLMMGALPSVITPFLGYYLNMEGQATTSARGLLGIAWSLKVFIGIISDCFPICGYRRRPFMIIGWMLCILCLVVMASLPLDRPYFPNASLRFVKPRDYTIEEVAAMNDNAPSSGGKYVVLMMLATLGYVIADVAADGVVVEYAQREPTAIRGQTQTAIYTIRSLFSIFGNILVGFGLSSSSYGGDFDFGITFPMCMVILAICCVPVIPITWLYVSEKRVATPNRRMYLRVLGETLQSQAVYQVIAYSFFSGVCSNISYVASDPVTMYWARATSFNISVSQIIGSGVMAMTLALMGRYGLNWNWHHVIITTTIAVVALDSVCTMLTTWDIVRNQWFWLGIPIVETIPSSINFIVSSFVVVELASEGNEAAIYGLLTTVGNLSNPFSATLTKAIDKPFAVSNHDILNDALSTRRSVTIIVLLSYASKLVSLIFLVLLPKQKMETQILKRNGHRSRLIGELTIAYCLFALAWSLIVNLLGIFESTKCLPFVGRCHVKN</sequence>
<evidence type="ECO:0000256" key="7">
    <source>
        <dbReference type="SAM" id="Phobius"/>
    </source>
</evidence>
<dbReference type="SUPFAM" id="SSF103473">
    <property type="entry name" value="MFS general substrate transporter"/>
    <property type="match status" value="2"/>
</dbReference>